<dbReference type="PROSITE" id="PS51257">
    <property type="entry name" value="PROKAR_LIPOPROTEIN"/>
    <property type="match status" value="1"/>
</dbReference>
<keyword evidence="4" id="KW-1185">Reference proteome</keyword>
<accession>A0A517YN32</accession>
<dbReference type="KEGG" id="aagg:ETAA8_68000"/>
<dbReference type="Proteomes" id="UP000315017">
    <property type="component" value="Chromosome"/>
</dbReference>
<feature type="transmembrane region" description="Helical" evidence="1">
    <location>
        <begin position="49"/>
        <end position="70"/>
    </location>
</feature>
<dbReference type="RefSeq" id="WP_145099106.1">
    <property type="nucleotide sequence ID" value="NZ_CP036274.1"/>
</dbReference>
<gene>
    <name evidence="3" type="ORF">ETAA8_68000</name>
</gene>
<protein>
    <submittedName>
        <fullName evidence="3">Uncharacterized protein</fullName>
    </submittedName>
</protein>
<keyword evidence="1" id="KW-0812">Transmembrane</keyword>
<organism evidence="3 4">
    <name type="scientific">Anatilimnocola aggregata</name>
    <dbReference type="NCBI Taxonomy" id="2528021"/>
    <lineage>
        <taxon>Bacteria</taxon>
        <taxon>Pseudomonadati</taxon>
        <taxon>Planctomycetota</taxon>
        <taxon>Planctomycetia</taxon>
        <taxon>Pirellulales</taxon>
        <taxon>Pirellulaceae</taxon>
        <taxon>Anatilimnocola</taxon>
    </lineage>
</organism>
<dbReference type="OrthoDB" id="290599at2"/>
<evidence type="ECO:0000256" key="1">
    <source>
        <dbReference type="SAM" id="Phobius"/>
    </source>
</evidence>
<keyword evidence="2" id="KW-0732">Signal</keyword>
<dbReference type="AlphaFoldDB" id="A0A517YN32"/>
<proteinExistence type="predicted"/>
<keyword evidence="1" id="KW-0472">Membrane</keyword>
<dbReference type="EMBL" id="CP036274">
    <property type="protein sequence ID" value="QDU31640.1"/>
    <property type="molecule type" value="Genomic_DNA"/>
</dbReference>
<feature type="signal peptide" evidence="2">
    <location>
        <begin position="1"/>
        <end position="25"/>
    </location>
</feature>
<feature type="chain" id="PRO_5022075922" evidence="2">
    <location>
        <begin position="26"/>
        <end position="97"/>
    </location>
</feature>
<evidence type="ECO:0000313" key="4">
    <source>
        <dbReference type="Proteomes" id="UP000315017"/>
    </source>
</evidence>
<evidence type="ECO:0000313" key="3">
    <source>
        <dbReference type="EMBL" id="QDU31640.1"/>
    </source>
</evidence>
<name>A0A517YN32_9BACT</name>
<keyword evidence="1" id="KW-1133">Transmembrane helix</keyword>
<evidence type="ECO:0000256" key="2">
    <source>
        <dbReference type="SAM" id="SignalP"/>
    </source>
</evidence>
<reference evidence="3 4" key="1">
    <citation type="submission" date="2019-02" db="EMBL/GenBank/DDBJ databases">
        <title>Deep-cultivation of Planctomycetes and their phenomic and genomic characterization uncovers novel biology.</title>
        <authorList>
            <person name="Wiegand S."/>
            <person name="Jogler M."/>
            <person name="Boedeker C."/>
            <person name="Pinto D."/>
            <person name="Vollmers J."/>
            <person name="Rivas-Marin E."/>
            <person name="Kohn T."/>
            <person name="Peeters S.H."/>
            <person name="Heuer A."/>
            <person name="Rast P."/>
            <person name="Oberbeckmann S."/>
            <person name="Bunk B."/>
            <person name="Jeske O."/>
            <person name="Meyerdierks A."/>
            <person name="Storesund J.E."/>
            <person name="Kallscheuer N."/>
            <person name="Luecker S."/>
            <person name="Lage O.M."/>
            <person name="Pohl T."/>
            <person name="Merkel B.J."/>
            <person name="Hornburger P."/>
            <person name="Mueller R.-W."/>
            <person name="Bruemmer F."/>
            <person name="Labrenz M."/>
            <person name="Spormann A.M."/>
            <person name="Op den Camp H."/>
            <person name="Overmann J."/>
            <person name="Amann R."/>
            <person name="Jetten M.S.M."/>
            <person name="Mascher T."/>
            <person name="Medema M.H."/>
            <person name="Devos D.P."/>
            <person name="Kaster A.-K."/>
            <person name="Ovreas L."/>
            <person name="Rohde M."/>
            <person name="Galperin M.Y."/>
            <person name="Jogler C."/>
        </authorList>
    </citation>
    <scope>NUCLEOTIDE SEQUENCE [LARGE SCALE GENOMIC DNA]</scope>
    <source>
        <strain evidence="3 4">ETA_A8</strain>
    </source>
</reference>
<sequence precursor="true">MTLSQFKSMFAAVVVLLLVAGLAQACPTCKDQMAADPAAYNIARGYFWSVLFMLSMPILIITGLGSYFYWEVRRAYARQAIEEALNPPESQAVLPNS</sequence>